<keyword evidence="11 14" id="KW-0472">Membrane</keyword>
<dbReference type="OrthoDB" id="19639at2759"/>
<comment type="similarity">
    <text evidence="4">Belongs to the UPP synthase family.</text>
</comment>
<comment type="cofactor">
    <cofactor evidence="1">
        <name>Mg(2+)</name>
        <dbReference type="ChEBI" id="CHEBI:18420"/>
    </cofactor>
</comment>
<comment type="catalytic activity">
    <reaction evidence="12">
        <text>n isopentenyl diphosphate + (2E,6E)-farnesyl diphosphate = a di-trans,poly-cis-polyprenyl diphosphate + n diphosphate</text>
        <dbReference type="Rhea" id="RHEA:53008"/>
        <dbReference type="Rhea" id="RHEA-COMP:19494"/>
        <dbReference type="ChEBI" id="CHEBI:33019"/>
        <dbReference type="ChEBI" id="CHEBI:128769"/>
        <dbReference type="ChEBI" id="CHEBI:136960"/>
        <dbReference type="ChEBI" id="CHEBI:175763"/>
        <dbReference type="EC" id="2.5.1.87"/>
    </reaction>
</comment>
<keyword evidence="16" id="KW-1185">Reference proteome</keyword>
<evidence type="ECO:0000256" key="4">
    <source>
        <dbReference type="ARBA" id="ARBA00005432"/>
    </source>
</evidence>
<reference evidence="15 16" key="1">
    <citation type="submission" date="2017-03" db="EMBL/GenBank/DDBJ databases">
        <title>Genomes of endolithic fungi from Antarctica.</title>
        <authorList>
            <person name="Coleine C."/>
            <person name="Masonjones S."/>
            <person name="Stajich J.E."/>
        </authorList>
    </citation>
    <scope>NUCLEOTIDE SEQUENCE [LARGE SCALE GENOMIC DNA]</scope>
    <source>
        <strain evidence="15 16">CCFEE 6315</strain>
    </source>
</reference>
<dbReference type="PANTHER" id="PTHR21528">
    <property type="entry name" value="DEHYDRODOLICHYL DIPHOSPHATE SYNTHASE COMPLEX SUBUNIT NUS1"/>
    <property type="match status" value="1"/>
</dbReference>
<feature type="compositionally biased region" description="Basic and acidic residues" evidence="13">
    <location>
        <begin position="11"/>
        <end position="30"/>
    </location>
</feature>
<keyword evidence="9" id="KW-0460">Magnesium</keyword>
<accession>A0A4U0TKV8</accession>
<evidence type="ECO:0000256" key="9">
    <source>
        <dbReference type="ARBA" id="ARBA00022842"/>
    </source>
</evidence>
<evidence type="ECO:0000256" key="12">
    <source>
        <dbReference type="ARBA" id="ARBA00047353"/>
    </source>
</evidence>
<dbReference type="InterPro" id="IPR038887">
    <property type="entry name" value="Nus1/NgBR"/>
</dbReference>
<feature type="region of interest" description="Disordered" evidence="13">
    <location>
        <begin position="1"/>
        <end position="53"/>
    </location>
</feature>
<sequence length="342" mass="38448">MVGIRQSTAFHTDRDASGRELSAAEREKLLKPYLPSASNKQPTAGQDARRRFQRRPRVRPAIRRFLHWTLFTIIHTLFSIYIRLRKVYHAIIDRIMAVLYYHHRTPELIKRDVKSLSKVPSHLSVILDLPPEGGKKDALETLVNDACEVAAWSACAGVPMLSIYERTGILKATIPHLHRSIERTLTAYYGVNNPTKPTVSLRAPHIPSYSPPHSPPPTTTTTNNLNDPPTRPHLTILLISASDGRQTLVDLTRTLASMAQANKLIPADISADLIDAEITESVMGEPDLLLVFGDRVVLNGYPPWQVRLTEIYGVQDHVGGVEYAVFLRGLYRFARAEMRFGR</sequence>
<dbReference type="Gene3D" id="3.40.1180.10">
    <property type="entry name" value="Decaprenyl diphosphate synthase-like"/>
    <property type="match status" value="1"/>
</dbReference>
<feature type="region of interest" description="Disordered" evidence="13">
    <location>
        <begin position="207"/>
        <end position="227"/>
    </location>
</feature>
<evidence type="ECO:0000256" key="13">
    <source>
        <dbReference type="SAM" id="MobiDB-lite"/>
    </source>
</evidence>
<proteinExistence type="inferred from homology"/>
<comment type="pathway">
    <text evidence="3">Protein modification; protein glycosylation.</text>
</comment>
<dbReference type="Proteomes" id="UP000308549">
    <property type="component" value="Unassembled WGS sequence"/>
</dbReference>
<evidence type="ECO:0000256" key="10">
    <source>
        <dbReference type="ARBA" id="ARBA00022989"/>
    </source>
</evidence>
<evidence type="ECO:0000256" key="14">
    <source>
        <dbReference type="SAM" id="Phobius"/>
    </source>
</evidence>
<dbReference type="EC" id="2.5.1.87" evidence="5"/>
<dbReference type="EMBL" id="NAJL01000072">
    <property type="protein sequence ID" value="TKA22543.1"/>
    <property type="molecule type" value="Genomic_DNA"/>
</dbReference>
<comment type="caution">
    <text evidence="15">The sequence shown here is derived from an EMBL/GenBank/DDBJ whole genome shotgun (WGS) entry which is preliminary data.</text>
</comment>
<dbReference type="UniPathway" id="UPA00378"/>
<evidence type="ECO:0000256" key="2">
    <source>
        <dbReference type="ARBA" id="ARBA00004586"/>
    </source>
</evidence>
<evidence type="ECO:0000256" key="11">
    <source>
        <dbReference type="ARBA" id="ARBA00023136"/>
    </source>
</evidence>
<dbReference type="SUPFAM" id="SSF64005">
    <property type="entry name" value="Undecaprenyl diphosphate synthase"/>
    <property type="match status" value="1"/>
</dbReference>
<dbReference type="InterPro" id="IPR036424">
    <property type="entry name" value="UPP_synth-like_sf"/>
</dbReference>
<feature type="compositionally biased region" description="Pro residues" evidence="13">
    <location>
        <begin position="209"/>
        <end position="218"/>
    </location>
</feature>
<keyword evidence="7 14" id="KW-0812">Transmembrane</keyword>
<dbReference type="GO" id="GO:0045547">
    <property type="term" value="F:ditrans,polycis-polyprenyl diphosphate synthase [(2E,6E)-farnesyl diphosphate specific] activity"/>
    <property type="evidence" value="ECO:0007669"/>
    <property type="project" value="UniProtKB-EC"/>
</dbReference>
<name>A0A4U0TKV8_9PEZI</name>
<organism evidence="15 16">
    <name type="scientific">Salinomyces thailandicus</name>
    <dbReference type="NCBI Taxonomy" id="706561"/>
    <lineage>
        <taxon>Eukaryota</taxon>
        <taxon>Fungi</taxon>
        <taxon>Dikarya</taxon>
        <taxon>Ascomycota</taxon>
        <taxon>Pezizomycotina</taxon>
        <taxon>Dothideomycetes</taxon>
        <taxon>Dothideomycetidae</taxon>
        <taxon>Mycosphaerellales</taxon>
        <taxon>Teratosphaeriaceae</taxon>
        <taxon>Salinomyces</taxon>
    </lineage>
</organism>
<evidence type="ECO:0000256" key="3">
    <source>
        <dbReference type="ARBA" id="ARBA00004922"/>
    </source>
</evidence>
<evidence type="ECO:0000256" key="5">
    <source>
        <dbReference type="ARBA" id="ARBA00012596"/>
    </source>
</evidence>
<dbReference type="GO" id="GO:0005789">
    <property type="term" value="C:endoplasmic reticulum membrane"/>
    <property type="evidence" value="ECO:0007669"/>
    <property type="project" value="UniProtKB-SubCell"/>
</dbReference>
<evidence type="ECO:0000256" key="1">
    <source>
        <dbReference type="ARBA" id="ARBA00001946"/>
    </source>
</evidence>
<evidence type="ECO:0000313" key="15">
    <source>
        <dbReference type="EMBL" id="TKA22543.1"/>
    </source>
</evidence>
<gene>
    <name evidence="15" type="ORF">B0A50_08084</name>
</gene>
<keyword evidence="8" id="KW-0256">Endoplasmic reticulum</keyword>
<evidence type="ECO:0000313" key="16">
    <source>
        <dbReference type="Proteomes" id="UP000308549"/>
    </source>
</evidence>
<evidence type="ECO:0000256" key="7">
    <source>
        <dbReference type="ARBA" id="ARBA00022692"/>
    </source>
</evidence>
<keyword evidence="10 14" id="KW-1133">Transmembrane helix</keyword>
<dbReference type="PANTHER" id="PTHR21528:SF0">
    <property type="entry name" value="DEHYDRODOLICHYL DIPHOSPHATE SYNTHASE COMPLEX SUBUNIT NUS1"/>
    <property type="match status" value="1"/>
</dbReference>
<dbReference type="AlphaFoldDB" id="A0A4U0TKV8"/>
<evidence type="ECO:0000256" key="6">
    <source>
        <dbReference type="ARBA" id="ARBA00022679"/>
    </source>
</evidence>
<evidence type="ECO:0000256" key="8">
    <source>
        <dbReference type="ARBA" id="ARBA00022824"/>
    </source>
</evidence>
<feature type="compositionally biased region" description="Polar residues" evidence="13">
    <location>
        <begin position="1"/>
        <end position="10"/>
    </location>
</feature>
<comment type="subcellular location">
    <subcellularLocation>
        <location evidence="2">Endoplasmic reticulum membrane</location>
    </subcellularLocation>
</comment>
<feature type="transmembrane region" description="Helical" evidence="14">
    <location>
        <begin position="65"/>
        <end position="84"/>
    </location>
</feature>
<dbReference type="GO" id="GO:1904423">
    <property type="term" value="C:dehydrodolichyl diphosphate synthase complex"/>
    <property type="evidence" value="ECO:0007669"/>
    <property type="project" value="InterPro"/>
</dbReference>
<protein>
    <recommendedName>
        <fullName evidence="5">ditrans,polycis-polyprenyl diphosphate synthase [(2E,6E)-farnesyldiphosphate specific]</fullName>
        <ecNumber evidence="5">2.5.1.87</ecNumber>
    </recommendedName>
</protein>
<keyword evidence="6" id="KW-0808">Transferase</keyword>